<dbReference type="GO" id="GO:0005874">
    <property type="term" value="C:microtubule"/>
    <property type="evidence" value="ECO:0007669"/>
    <property type="project" value="UniProtKB-KW"/>
</dbReference>
<proteinExistence type="inferred from homology"/>
<dbReference type="RefSeq" id="XP_029305811.1">
    <property type="nucleotide sequence ID" value="XM_029449951.1"/>
</dbReference>
<feature type="compositionally biased region" description="Polar residues" evidence="10">
    <location>
        <begin position="272"/>
        <end position="307"/>
    </location>
</feature>
<keyword evidence="8 9" id="KW-0131">Cell cycle</keyword>
<evidence type="ECO:0000256" key="4">
    <source>
        <dbReference type="ARBA" id="ARBA00022701"/>
    </source>
</evidence>
<dbReference type="GO" id="GO:0090090">
    <property type="term" value="P:negative regulation of canonical Wnt signaling pathway"/>
    <property type="evidence" value="ECO:0007669"/>
    <property type="project" value="Ensembl"/>
</dbReference>
<dbReference type="OrthoDB" id="10030037at2759"/>
<comment type="similarity">
    <text evidence="9">Belongs to the LZTS2 family.</text>
</comment>
<dbReference type="InterPro" id="IPR045329">
    <property type="entry name" value="LZTS"/>
</dbReference>
<dbReference type="PANTHER" id="PTHR19354:SF4">
    <property type="entry name" value="ZIPPER PUTATIVE TUMOR SUPPRESSOR 2-RELATED"/>
    <property type="match status" value="1"/>
</dbReference>
<protein>
    <recommendedName>
        <fullName evidence="9">Leucine zipper putative tumor suppressor 2 homolog</fullName>
    </recommendedName>
    <alternativeName>
        <fullName evidence="9">Protein LAPSER1</fullName>
    </alternativeName>
</protein>
<feature type="region of interest" description="Disordered" evidence="10">
    <location>
        <begin position="252"/>
        <end position="382"/>
    </location>
</feature>
<keyword evidence="7 9" id="KW-0206">Cytoskeleton</keyword>
<evidence type="ECO:0000256" key="9">
    <source>
        <dbReference type="HAMAP-Rule" id="MF_03026"/>
    </source>
</evidence>
<evidence type="ECO:0000313" key="12">
    <source>
        <dbReference type="RefSeq" id="XP_029305810.1"/>
    </source>
</evidence>
<dbReference type="GO" id="GO:0030496">
    <property type="term" value="C:midbody"/>
    <property type="evidence" value="ECO:0007669"/>
    <property type="project" value="UniProtKB-UniRule"/>
</dbReference>
<dbReference type="PANTHER" id="PTHR19354">
    <property type="entry name" value="ZIPPER PUTATIVE TUMOR SUPPRESSOR 2 HOMOLOG-LIKE PROTEIN-RELATED"/>
    <property type="match status" value="1"/>
</dbReference>
<comment type="function">
    <text evidence="9">Negative regulator of katanin-mediated microtubule severing and release from the centrosome. Required for central spindle formation and the completion of cytokinesis. Negative regulator of the Wnt signaling pathway. Represses beta-catenin-mediated transcriptional activation by promoting the nuclear exclusion of beta-catenin.</text>
</comment>
<dbReference type="GO" id="GO:0051168">
    <property type="term" value="P:nuclear export"/>
    <property type="evidence" value="ECO:0007669"/>
    <property type="project" value="UniProtKB-UniRule"/>
</dbReference>
<keyword evidence="3 9" id="KW-0879">Wnt signaling pathway</keyword>
<comment type="subcellular location">
    <subcellularLocation>
        <location evidence="9">Cytoplasm</location>
    </subcellularLocation>
    <subcellularLocation>
        <location evidence="9">Cytoplasm</location>
        <location evidence="9">Cytoskeleton</location>
        <location evidence="9">Microtubule organizing center</location>
        <location evidence="9">Centrosome</location>
    </subcellularLocation>
</comment>
<keyword evidence="1 9" id="KW-0963">Cytoplasm</keyword>
<evidence type="ECO:0000256" key="6">
    <source>
        <dbReference type="ARBA" id="ARBA00023054"/>
    </source>
</evidence>
<dbReference type="GO" id="GO:0016055">
    <property type="term" value="P:Wnt signaling pathway"/>
    <property type="evidence" value="ECO:0007669"/>
    <property type="project" value="UniProtKB-KW"/>
</dbReference>
<evidence type="ECO:0000313" key="11">
    <source>
        <dbReference type="Proteomes" id="UP000504630"/>
    </source>
</evidence>
<gene>
    <name evidence="12 13" type="primary">LOC115020072</name>
    <name evidence="9" type="synonym">LAPSER1</name>
    <name evidence="9" type="synonym">LZTS2</name>
</gene>
<reference evidence="12 13" key="1">
    <citation type="submission" date="2025-04" db="UniProtKB">
        <authorList>
            <consortium name="RefSeq"/>
        </authorList>
    </citation>
    <scope>IDENTIFICATION</scope>
</reference>
<dbReference type="GO" id="GO:0051013">
    <property type="term" value="P:microtubule severing"/>
    <property type="evidence" value="ECO:0007669"/>
    <property type="project" value="UniProtKB-UniRule"/>
</dbReference>
<dbReference type="GO" id="GO:0005737">
    <property type="term" value="C:cytoplasm"/>
    <property type="evidence" value="ECO:0007669"/>
    <property type="project" value="UniProtKB-SubCell"/>
</dbReference>
<dbReference type="RefSeq" id="XP_029305810.1">
    <property type="nucleotide sequence ID" value="XM_029449950.1"/>
</dbReference>
<dbReference type="GO" id="GO:0030513">
    <property type="term" value="P:positive regulation of BMP signaling pathway"/>
    <property type="evidence" value="ECO:0007669"/>
    <property type="project" value="Ensembl"/>
</dbReference>
<evidence type="ECO:0000256" key="8">
    <source>
        <dbReference type="ARBA" id="ARBA00023306"/>
    </source>
</evidence>
<sequence>MALVQALPVTVSDHPNPGLDVQHCRPLSSHSPSGLCPGPCGPCSSGTTMGSVSSLISGRTYQERHCRAASEFTTKSRRSTPATSCFRLQDNTLRSGSSLEQLLVISNQTLPKAQVLPPPLPTKKQPRPGNSAGAVGGGTNGNSGYVCDEVVVGDWNDNLVLAAASPCSDSEDQRDNRTLNGNIGGPPPKLIPVSGQLEKNMEKVLIRPTAFKPVIPKNRHSVQYLSPRPVISSLSESQASLNLLLPLGGSNSAGGTNGIIGSSSSSTEGKRNSYSGGRNARNSQSCSMSDSGRNSLSSLPTHSSTGYSLAPSEGSSSGSGGQLEPVTGLGRNTSGGSGSHGHTNSDSGRSSSSKSTGSGSLSGRGQPLSDSGSCGHSPPPMEGYEAVVRELEEKLRERDLELQQLRENLDENEAAICQVYEEKQRRCEREMEELRQNCATKMKQASQKAQRAQQVLQLQVFQLQQEKKKLQEDFSSLLQDRETLERRCATIQREQTQLGPRLEETKWEVCQKSGEISLLKQQLKEIQSELSQKAGEIVGLKAQLREARSELQASQARSHEAGMALRTRSLELEVCENELQRRKSEAELLREKLGRLEEESARLRDTLSIHSGHSLPANLSMKGQCMSLSLQQGRGMTGRGGPSPSLYRDADETHLVWGGESDEAKAQRQNAEAVLGLRQQVDRLKAELMYERRTNEEQLSRFEDERRVWQEEKEKVIRYQKQLQQNYIQMYRRNRDLERVMRELSLELENRDMEDYEVHSGSNDIHFEEITATEI</sequence>
<accession>A0A6J2R6X9</accession>
<dbReference type="GO" id="GO:0009953">
    <property type="term" value="P:dorsal/ventral pattern formation"/>
    <property type="evidence" value="ECO:0007669"/>
    <property type="project" value="Ensembl"/>
</dbReference>
<dbReference type="AlphaFoldDB" id="A0A6J2R6X9"/>
<feature type="coiled-coil region" evidence="9">
    <location>
        <begin position="692"/>
        <end position="754"/>
    </location>
</feature>
<dbReference type="GO" id="GO:0000281">
    <property type="term" value="P:mitotic cytokinesis"/>
    <property type="evidence" value="ECO:0007669"/>
    <property type="project" value="UniProtKB-UniRule"/>
</dbReference>
<evidence type="ECO:0000256" key="3">
    <source>
        <dbReference type="ARBA" id="ARBA00022687"/>
    </source>
</evidence>
<evidence type="ECO:0000256" key="2">
    <source>
        <dbReference type="ARBA" id="ARBA00022618"/>
    </source>
</evidence>
<dbReference type="GO" id="GO:0005813">
    <property type="term" value="C:centrosome"/>
    <property type="evidence" value="ECO:0007669"/>
    <property type="project" value="UniProtKB-SubCell"/>
</dbReference>
<evidence type="ECO:0000313" key="13">
    <source>
        <dbReference type="RefSeq" id="XP_029305811.1"/>
    </source>
</evidence>
<keyword evidence="5 9" id="KW-0498">Mitosis</keyword>
<feature type="compositionally biased region" description="Low complexity" evidence="10">
    <location>
        <begin position="340"/>
        <end position="365"/>
    </location>
</feature>
<dbReference type="HAMAP" id="MF_03026">
    <property type="entry name" value="LZTS2"/>
    <property type="match status" value="1"/>
</dbReference>
<evidence type="ECO:0000256" key="1">
    <source>
        <dbReference type="ARBA" id="ARBA00022490"/>
    </source>
</evidence>
<evidence type="ECO:0000256" key="5">
    <source>
        <dbReference type="ARBA" id="ARBA00022776"/>
    </source>
</evidence>
<dbReference type="GeneID" id="115020072"/>
<dbReference type="GO" id="GO:0060026">
    <property type="term" value="P:convergent extension"/>
    <property type="evidence" value="ECO:0007669"/>
    <property type="project" value="Ensembl"/>
</dbReference>
<dbReference type="GeneTree" id="ENSGT00940000154078"/>
<keyword evidence="11" id="KW-1185">Reference proteome</keyword>
<dbReference type="KEGG" id="cgob:115020072"/>
<dbReference type="Proteomes" id="UP000504630">
    <property type="component" value="Chromosome 15"/>
</dbReference>
<organism evidence="11 13">
    <name type="scientific">Cottoperca gobio</name>
    <name type="common">Frogmouth</name>
    <name type="synonym">Aphritis gobio</name>
    <dbReference type="NCBI Taxonomy" id="56716"/>
    <lineage>
        <taxon>Eukaryota</taxon>
        <taxon>Metazoa</taxon>
        <taxon>Chordata</taxon>
        <taxon>Craniata</taxon>
        <taxon>Vertebrata</taxon>
        <taxon>Euteleostomi</taxon>
        <taxon>Actinopterygii</taxon>
        <taxon>Neopterygii</taxon>
        <taxon>Teleostei</taxon>
        <taxon>Neoteleostei</taxon>
        <taxon>Acanthomorphata</taxon>
        <taxon>Eupercaria</taxon>
        <taxon>Perciformes</taxon>
        <taxon>Notothenioidei</taxon>
        <taxon>Bovichtidae</taxon>
        <taxon>Cottoperca</taxon>
    </lineage>
</organism>
<evidence type="ECO:0000256" key="7">
    <source>
        <dbReference type="ARBA" id="ARBA00023212"/>
    </source>
</evidence>
<name>A0A6J2R6X9_COTGO</name>
<feature type="region of interest" description="Disordered" evidence="10">
    <location>
        <begin position="113"/>
        <end position="139"/>
    </location>
</feature>
<dbReference type="InterPro" id="IPR028597">
    <property type="entry name" value="LZTS2"/>
</dbReference>
<evidence type="ECO:0000256" key="10">
    <source>
        <dbReference type="SAM" id="MobiDB-lite"/>
    </source>
</evidence>
<keyword evidence="2 9" id="KW-0132">Cell division</keyword>
<feature type="region of interest" description="Disordered" evidence="10">
    <location>
        <begin position="166"/>
        <end position="189"/>
    </location>
</feature>
<keyword evidence="4 9" id="KW-0493">Microtubule</keyword>
<dbReference type="Pfam" id="PF06818">
    <property type="entry name" value="Fez1"/>
    <property type="match status" value="1"/>
</dbReference>
<dbReference type="GO" id="GO:0042074">
    <property type="term" value="P:cell migration involved in gastrulation"/>
    <property type="evidence" value="ECO:0007669"/>
    <property type="project" value="Ensembl"/>
</dbReference>
<keyword evidence="6 9" id="KW-0175">Coiled coil</keyword>
<dbReference type="GO" id="GO:0051255">
    <property type="term" value="P:spindle midzone assembly"/>
    <property type="evidence" value="ECO:0007669"/>
    <property type="project" value="UniProtKB-UniRule"/>
</dbReference>
<dbReference type="GO" id="GO:0008013">
    <property type="term" value="F:beta-catenin binding"/>
    <property type="evidence" value="ECO:0007669"/>
    <property type="project" value="Ensembl"/>
</dbReference>